<dbReference type="InterPro" id="IPR029052">
    <property type="entry name" value="Metallo-depent_PP-like"/>
</dbReference>
<dbReference type="Proteomes" id="UP000254777">
    <property type="component" value="Unassembled WGS sequence"/>
</dbReference>
<keyword evidence="3" id="KW-0472">Membrane</keyword>
<keyword evidence="1" id="KW-0479">Metal-binding</keyword>
<dbReference type="InterPro" id="IPR051158">
    <property type="entry name" value="Metallophosphoesterase_sf"/>
</dbReference>
<keyword evidence="3" id="KW-1133">Transmembrane helix</keyword>
<dbReference type="SUPFAM" id="SSF56300">
    <property type="entry name" value="Metallo-dependent phosphatases"/>
    <property type="match status" value="1"/>
</dbReference>
<dbReference type="PANTHER" id="PTHR31302:SF31">
    <property type="entry name" value="PHOSPHODIESTERASE YAEI"/>
    <property type="match status" value="1"/>
</dbReference>
<gene>
    <name evidence="5" type="ORF">NCTC11088_00078</name>
</gene>
<name>A0A379D8W4_9FIRM</name>
<evidence type="ECO:0000256" key="2">
    <source>
        <dbReference type="ARBA" id="ARBA00022801"/>
    </source>
</evidence>
<protein>
    <submittedName>
        <fullName evidence="5">Uncharacterized metallophosphoesterase Cj0846</fullName>
        <ecNumber evidence="5">3.1.-.-</ecNumber>
    </submittedName>
</protein>
<evidence type="ECO:0000256" key="3">
    <source>
        <dbReference type="SAM" id="Phobius"/>
    </source>
</evidence>
<feature type="transmembrane region" description="Helical" evidence="3">
    <location>
        <begin position="26"/>
        <end position="44"/>
    </location>
</feature>
<dbReference type="Pfam" id="PF00149">
    <property type="entry name" value="Metallophos"/>
    <property type="match status" value="1"/>
</dbReference>
<evidence type="ECO:0000313" key="5">
    <source>
        <dbReference type="EMBL" id="SUB74347.1"/>
    </source>
</evidence>
<organism evidence="5 6">
    <name type="scientific">Peptoniphilus indolicus</name>
    <dbReference type="NCBI Taxonomy" id="33030"/>
    <lineage>
        <taxon>Bacteria</taxon>
        <taxon>Bacillati</taxon>
        <taxon>Bacillota</taxon>
        <taxon>Tissierellia</taxon>
        <taxon>Tissierellales</taxon>
        <taxon>Peptoniphilaceae</taxon>
        <taxon>Peptoniphilus</taxon>
    </lineage>
</organism>
<accession>A0A379D8W4</accession>
<dbReference type="GO" id="GO:0016020">
    <property type="term" value="C:membrane"/>
    <property type="evidence" value="ECO:0007669"/>
    <property type="project" value="GOC"/>
</dbReference>
<dbReference type="EC" id="3.1.-.-" evidence="5"/>
<dbReference type="GO" id="GO:0046872">
    <property type="term" value="F:metal ion binding"/>
    <property type="evidence" value="ECO:0007669"/>
    <property type="project" value="UniProtKB-KW"/>
</dbReference>
<feature type="domain" description="Calcineurin-like phosphoesterase" evidence="4">
    <location>
        <begin position="64"/>
        <end position="213"/>
    </location>
</feature>
<evidence type="ECO:0000259" key="4">
    <source>
        <dbReference type="Pfam" id="PF00149"/>
    </source>
</evidence>
<dbReference type="PANTHER" id="PTHR31302">
    <property type="entry name" value="TRANSMEMBRANE PROTEIN WITH METALLOPHOSPHOESTERASE DOMAIN-RELATED"/>
    <property type="match status" value="1"/>
</dbReference>
<keyword evidence="2 5" id="KW-0378">Hydrolase</keyword>
<dbReference type="GO" id="GO:0009245">
    <property type="term" value="P:lipid A biosynthetic process"/>
    <property type="evidence" value="ECO:0007669"/>
    <property type="project" value="TreeGrafter"/>
</dbReference>
<dbReference type="Gene3D" id="3.60.21.10">
    <property type="match status" value="1"/>
</dbReference>
<evidence type="ECO:0000313" key="6">
    <source>
        <dbReference type="Proteomes" id="UP000254777"/>
    </source>
</evidence>
<sequence length="277" mass="32502">MLHQFYLLFIQRERLNDLSLFSIQRWYNINMKILILLIFIYLYFQVAKIKIKEINVKSEKINNFKFVQISDFHDNKLIDLKKLEKSICEFNPEVIFLTGDIISRNTKNTHRIEKLFEIVSKYKCFFVSGNHEFENNLVSIDNLLANYGILNLKNSSYLLMSGEKKIKIFGEEFRGNNLDKDYEDYNILLVHSPKQFLEKVRPYDLVLSGHKHGGQVRLPFLGQVLDHGPKLFPKYSMGLYKIGETILYIDSGLGQSIYLRILDRVSYTQGTIGGDMY</sequence>
<dbReference type="GO" id="GO:0008758">
    <property type="term" value="F:UDP-2,3-diacylglucosamine hydrolase activity"/>
    <property type="evidence" value="ECO:0007669"/>
    <property type="project" value="TreeGrafter"/>
</dbReference>
<dbReference type="EMBL" id="UGTH01000001">
    <property type="protein sequence ID" value="SUB74347.1"/>
    <property type="molecule type" value="Genomic_DNA"/>
</dbReference>
<keyword evidence="3" id="KW-0812">Transmembrane</keyword>
<evidence type="ECO:0000256" key="1">
    <source>
        <dbReference type="ARBA" id="ARBA00022723"/>
    </source>
</evidence>
<reference evidence="5 6" key="1">
    <citation type="submission" date="2018-06" db="EMBL/GenBank/DDBJ databases">
        <authorList>
            <consortium name="Pathogen Informatics"/>
            <person name="Doyle S."/>
        </authorList>
    </citation>
    <scope>NUCLEOTIDE SEQUENCE [LARGE SCALE GENOMIC DNA]</scope>
    <source>
        <strain evidence="5 6">NCTC11088</strain>
    </source>
</reference>
<dbReference type="InterPro" id="IPR004843">
    <property type="entry name" value="Calcineurin-like_PHP"/>
</dbReference>
<proteinExistence type="predicted"/>
<dbReference type="AlphaFoldDB" id="A0A379D8W4"/>